<dbReference type="InterPro" id="IPR002912">
    <property type="entry name" value="ACT_dom"/>
</dbReference>
<evidence type="ECO:0000313" key="3">
    <source>
        <dbReference type="Proteomes" id="UP000598775"/>
    </source>
</evidence>
<evidence type="ECO:0000259" key="1">
    <source>
        <dbReference type="PROSITE" id="PS51671"/>
    </source>
</evidence>
<dbReference type="Proteomes" id="UP000598775">
    <property type="component" value="Unassembled WGS sequence"/>
</dbReference>
<sequence>MSSIEDRWIVFVSMTDRSGALSALTETFSSRGVSFESLNTLDVFGGVGQISITFRGSESIARVLMRTLERLAVTRSVLLTRADDPALHAVAVIAGHVEGFTVALDAPGDFEVAVGSLVRVEQAVAAARAAGQAIQAVAIVPPV</sequence>
<dbReference type="AlphaFoldDB" id="A0A917F1L8"/>
<dbReference type="RefSeq" id="WP_188681212.1">
    <property type="nucleotide sequence ID" value="NZ_BMGP01000009.1"/>
</dbReference>
<dbReference type="PROSITE" id="PS51671">
    <property type="entry name" value="ACT"/>
    <property type="match status" value="1"/>
</dbReference>
<reference evidence="2 3" key="1">
    <citation type="journal article" date="2014" name="Int. J. Syst. Evol. Microbiol.">
        <title>Complete genome sequence of Corynebacterium casei LMG S-19264T (=DSM 44701T), isolated from a smear-ripened cheese.</title>
        <authorList>
            <consortium name="US DOE Joint Genome Institute (JGI-PGF)"/>
            <person name="Walter F."/>
            <person name="Albersmeier A."/>
            <person name="Kalinowski J."/>
            <person name="Ruckert C."/>
        </authorList>
    </citation>
    <scope>NUCLEOTIDE SEQUENCE [LARGE SCALE GENOMIC DNA]</scope>
    <source>
        <strain evidence="2 3">CGMCC 1.12976</strain>
    </source>
</reference>
<protein>
    <recommendedName>
        <fullName evidence="1">ACT domain-containing protein</fullName>
    </recommendedName>
</protein>
<organism evidence="2 3">
    <name type="scientific">Subtercola lobariae</name>
    <dbReference type="NCBI Taxonomy" id="1588641"/>
    <lineage>
        <taxon>Bacteria</taxon>
        <taxon>Bacillati</taxon>
        <taxon>Actinomycetota</taxon>
        <taxon>Actinomycetes</taxon>
        <taxon>Micrococcales</taxon>
        <taxon>Microbacteriaceae</taxon>
        <taxon>Subtercola</taxon>
    </lineage>
</organism>
<accession>A0A917F1L8</accession>
<dbReference type="InterPro" id="IPR045865">
    <property type="entry name" value="ACT-like_dom_sf"/>
</dbReference>
<dbReference type="EMBL" id="BMGP01000009">
    <property type="protein sequence ID" value="GGF41399.1"/>
    <property type="molecule type" value="Genomic_DNA"/>
</dbReference>
<gene>
    <name evidence="2" type="ORF">GCM10011399_37590</name>
</gene>
<dbReference type="SUPFAM" id="SSF55021">
    <property type="entry name" value="ACT-like"/>
    <property type="match status" value="1"/>
</dbReference>
<keyword evidence="3" id="KW-1185">Reference proteome</keyword>
<proteinExistence type="predicted"/>
<name>A0A917F1L8_9MICO</name>
<feature type="domain" description="ACT" evidence="1">
    <location>
        <begin position="9"/>
        <end position="85"/>
    </location>
</feature>
<evidence type="ECO:0000313" key="2">
    <source>
        <dbReference type="EMBL" id="GGF41399.1"/>
    </source>
</evidence>
<comment type="caution">
    <text evidence="2">The sequence shown here is derived from an EMBL/GenBank/DDBJ whole genome shotgun (WGS) entry which is preliminary data.</text>
</comment>